<evidence type="ECO:0000256" key="4">
    <source>
        <dbReference type="ARBA" id="ARBA00022452"/>
    </source>
</evidence>
<dbReference type="InterPro" id="IPR039426">
    <property type="entry name" value="TonB-dep_rcpt-like"/>
</dbReference>
<evidence type="ECO:0000256" key="7">
    <source>
        <dbReference type="ARBA" id="ARBA00023136"/>
    </source>
</evidence>
<dbReference type="Pfam" id="PF07715">
    <property type="entry name" value="Plug"/>
    <property type="match status" value="1"/>
</dbReference>
<evidence type="ECO:0000256" key="10">
    <source>
        <dbReference type="RuleBase" id="RU003357"/>
    </source>
</evidence>
<feature type="domain" description="TonB-dependent receptor-like beta-barrel" evidence="12">
    <location>
        <begin position="267"/>
        <end position="652"/>
    </location>
</feature>
<evidence type="ECO:0000256" key="11">
    <source>
        <dbReference type="SAM" id="Phobius"/>
    </source>
</evidence>
<organism evidence="14">
    <name type="scientific">uncultured Helicobacter sp</name>
    <dbReference type="NCBI Taxonomy" id="175537"/>
    <lineage>
        <taxon>Bacteria</taxon>
        <taxon>Pseudomonadati</taxon>
        <taxon>Campylobacterota</taxon>
        <taxon>Epsilonproteobacteria</taxon>
        <taxon>Campylobacterales</taxon>
        <taxon>Helicobacteraceae</taxon>
        <taxon>Helicobacter</taxon>
        <taxon>environmental samples</taxon>
    </lineage>
</organism>
<evidence type="ECO:0000256" key="5">
    <source>
        <dbReference type="ARBA" id="ARBA00022692"/>
    </source>
</evidence>
<evidence type="ECO:0000256" key="1">
    <source>
        <dbReference type="ARBA" id="ARBA00004571"/>
    </source>
</evidence>
<protein>
    <recommendedName>
        <fullName evidence="15">TonB-dependent receptor</fullName>
    </recommendedName>
</protein>
<dbReference type="InterPro" id="IPR037066">
    <property type="entry name" value="Plug_dom_sf"/>
</dbReference>
<dbReference type="InterPro" id="IPR036942">
    <property type="entry name" value="Beta-barrel_TonB_sf"/>
</dbReference>
<proteinExistence type="inferred from homology"/>
<dbReference type="PANTHER" id="PTHR30069">
    <property type="entry name" value="TONB-DEPENDENT OUTER MEMBRANE RECEPTOR"/>
    <property type="match status" value="1"/>
</dbReference>
<keyword evidence="4 9" id="KW-1134">Transmembrane beta strand</keyword>
<feature type="transmembrane region" description="Helical" evidence="11">
    <location>
        <begin position="7"/>
        <end position="28"/>
    </location>
</feature>
<evidence type="ECO:0000256" key="9">
    <source>
        <dbReference type="PROSITE-ProRule" id="PRU01360"/>
    </source>
</evidence>
<feature type="domain" description="TonB-dependent receptor plug" evidence="13">
    <location>
        <begin position="54"/>
        <end position="152"/>
    </location>
</feature>
<evidence type="ECO:0000256" key="8">
    <source>
        <dbReference type="ARBA" id="ARBA00023237"/>
    </source>
</evidence>
<dbReference type="GO" id="GO:0009279">
    <property type="term" value="C:cell outer membrane"/>
    <property type="evidence" value="ECO:0007669"/>
    <property type="project" value="UniProtKB-SubCell"/>
</dbReference>
<gene>
    <name evidence="14" type="ORF">Helico5904_0750</name>
</gene>
<evidence type="ECO:0000259" key="13">
    <source>
        <dbReference type="Pfam" id="PF07715"/>
    </source>
</evidence>
<accession>A0A650ELA8</accession>
<evidence type="ECO:0000256" key="2">
    <source>
        <dbReference type="ARBA" id="ARBA00009810"/>
    </source>
</evidence>
<comment type="similarity">
    <text evidence="2 9 10">Belongs to the TonB-dependent receptor family.</text>
</comment>
<dbReference type="Gene3D" id="2.170.130.10">
    <property type="entry name" value="TonB-dependent receptor, plug domain"/>
    <property type="match status" value="1"/>
</dbReference>
<keyword evidence="3 9" id="KW-0813">Transport</keyword>
<dbReference type="GO" id="GO:0044718">
    <property type="term" value="P:siderophore transmembrane transport"/>
    <property type="evidence" value="ECO:0007669"/>
    <property type="project" value="TreeGrafter"/>
</dbReference>
<keyword evidence="5 9" id="KW-0812">Transmembrane</keyword>
<keyword evidence="7 9" id="KW-0472">Membrane</keyword>
<dbReference type="EMBL" id="MN577569">
    <property type="protein sequence ID" value="QGT50403.1"/>
    <property type="molecule type" value="Genomic_DNA"/>
</dbReference>
<comment type="subcellular location">
    <subcellularLocation>
        <location evidence="1 9">Cell outer membrane</location>
        <topology evidence="1 9">Multi-pass membrane protein</topology>
    </subcellularLocation>
</comment>
<reference evidence="14" key="1">
    <citation type="journal article" date="2020" name="J. ISSAAS">
        <title>Lactobacilli and other gastrointestinal microbiota of Peromyscus leucopus, reservoir host for agents of Lyme disease and other zoonoses in North America.</title>
        <authorList>
            <person name="Milovic A."/>
            <person name="Bassam K."/>
            <person name="Shao H."/>
            <person name="Chatzistamou I."/>
            <person name="Tufts D.M."/>
            <person name="Diuk-Wasser M."/>
            <person name="Barbour A.G."/>
        </authorList>
    </citation>
    <scope>NUCLEOTIDE SEQUENCE</scope>
    <source>
        <strain evidence="14">LL4</strain>
    </source>
</reference>
<evidence type="ECO:0000313" key="14">
    <source>
        <dbReference type="EMBL" id="QGT50403.1"/>
    </source>
</evidence>
<evidence type="ECO:0008006" key="15">
    <source>
        <dbReference type="Google" id="ProtNLM"/>
    </source>
</evidence>
<dbReference type="PROSITE" id="PS52016">
    <property type="entry name" value="TONB_DEPENDENT_REC_3"/>
    <property type="match status" value="1"/>
</dbReference>
<dbReference type="Pfam" id="PF00593">
    <property type="entry name" value="TonB_dep_Rec_b-barrel"/>
    <property type="match status" value="1"/>
</dbReference>
<name>A0A650ELA8_9HELI</name>
<evidence type="ECO:0000259" key="12">
    <source>
        <dbReference type="Pfam" id="PF00593"/>
    </source>
</evidence>
<dbReference type="GO" id="GO:0015344">
    <property type="term" value="F:siderophore uptake transmembrane transporter activity"/>
    <property type="evidence" value="ECO:0007669"/>
    <property type="project" value="TreeGrafter"/>
</dbReference>
<sequence length="691" mass="77391">MKTPYYSFLFSFKNALFINAFMILPFFADSLPSQSQNVKLSPLITSDKAIEETSYLKVFDSQYLQNIQAQNLSETFVKDSEIQVGGGAKIAQKLYVRGLEDRMFRVRLDGIVQNGNIFHHQGNMLFDPFLVKSISIQKGFADIENGAGALAGGIDIVSKNTFDLLGKNQNYGAYFALGGQSNYGINTSLAAYARLAEKLGLLASYNFEDMPYYRAGNHQKVSSSESKAHNVLFKLDFQANAHHSMNLTYHFTNLGSIAPYSANVILDSAPTLYANTLNAHNLGLSYLYDIQDFSLKYNMYYTHKSLVMNPTSEINSPAAGGGGHDHNHEEAPLDLALQNLGADLIFKHSFASSRYFLKYGLNYQMILSNAYHLTDRQQDHGNTGKELGAVYGGFIAGEINLLDSLSLDIGSRYDVYSYRDKFSQQHTNNGFSPYISLLYTPINDLSLRISYDYATRGAMPIDVSLLTNSHATISSNLKAENMSNTQIDADFDNGFLSLRGSAYYSLLKNFINNYTNNGVDEHNSLSKNMEKPVEVLGYEVGAGLDFTYAKIEFSLAQSFLSYDKKPITDTFELGVNSGRSYNLTIHSSPFKSLPSLEILWISRFVEGIDFQGYNLYFNELENVSKKGYNTHNLYVNYQIKSRVILSLALLNLTNQTYTNQMSPLKELFAKESGIPLYEPGFNVKFKIIIKL</sequence>
<dbReference type="PANTHER" id="PTHR30069:SF41">
    <property type="entry name" value="HEME_HEMOPEXIN UTILIZATION PROTEIN C"/>
    <property type="match status" value="1"/>
</dbReference>
<keyword evidence="6 10" id="KW-0798">TonB box</keyword>
<keyword evidence="11" id="KW-1133">Transmembrane helix</keyword>
<dbReference type="Gene3D" id="2.40.170.20">
    <property type="entry name" value="TonB-dependent receptor, beta-barrel domain"/>
    <property type="match status" value="1"/>
</dbReference>
<evidence type="ECO:0000256" key="6">
    <source>
        <dbReference type="ARBA" id="ARBA00023077"/>
    </source>
</evidence>
<dbReference type="InterPro" id="IPR012910">
    <property type="entry name" value="Plug_dom"/>
</dbReference>
<dbReference type="InterPro" id="IPR000531">
    <property type="entry name" value="Beta-barrel_TonB"/>
</dbReference>
<dbReference type="SUPFAM" id="SSF56935">
    <property type="entry name" value="Porins"/>
    <property type="match status" value="1"/>
</dbReference>
<keyword evidence="8 9" id="KW-0998">Cell outer membrane</keyword>
<dbReference type="AlphaFoldDB" id="A0A650ELA8"/>
<evidence type="ECO:0000256" key="3">
    <source>
        <dbReference type="ARBA" id="ARBA00022448"/>
    </source>
</evidence>